<dbReference type="PANTHER" id="PTHR34987">
    <property type="entry name" value="C, PUTATIVE (AFU_ORTHOLOGUE AFUA_3G02880)-RELATED"/>
    <property type="match status" value="1"/>
</dbReference>
<dbReference type="InterPro" id="IPR054491">
    <property type="entry name" value="MGH1-like_GH"/>
</dbReference>
<dbReference type="Gene3D" id="1.50.10.10">
    <property type="match status" value="1"/>
</dbReference>
<dbReference type="SUPFAM" id="SSF48208">
    <property type="entry name" value="Six-hairpin glycosidases"/>
    <property type="match status" value="1"/>
</dbReference>
<evidence type="ECO:0000313" key="4">
    <source>
        <dbReference type="Proteomes" id="UP001589865"/>
    </source>
</evidence>
<protein>
    <submittedName>
        <fullName evidence="3">Glycogen debranching N-terminal domain-containing protein</fullName>
    </submittedName>
</protein>
<dbReference type="Pfam" id="PF14742">
    <property type="entry name" value="GDE_N_bis"/>
    <property type="match status" value="1"/>
</dbReference>
<name>A0ABV6JRC4_9PROT</name>
<dbReference type="PANTHER" id="PTHR34987:SF4">
    <property type="entry name" value="ALPHA-L-RHAMNOSIDASE C-TERMINAL DOMAIN-CONTAINING PROTEIN"/>
    <property type="match status" value="1"/>
</dbReference>
<organism evidence="3 4">
    <name type="scientific">Roseomonas elaeocarpi</name>
    <dbReference type="NCBI Taxonomy" id="907779"/>
    <lineage>
        <taxon>Bacteria</taxon>
        <taxon>Pseudomonadati</taxon>
        <taxon>Pseudomonadota</taxon>
        <taxon>Alphaproteobacteria</taxon>
        <taxon>Acetobacterales</taxon>
        <taxon>Roseomonadaceae</taxon>
        <taxon>Roseomonas</taxon>
    </lineage>
</organism>
<accession>A0ABV6JRC4</accession>
<evidence type="ECO:0000259" key="1">
    <source>
        <dbReference type="Pfam" id="PF14742"/>
    </source>
</evidence>
<sequence length="737" mass="80526">MNDASPAPAANPVASPAEEEWTIAATAATALALYRPRTLKCGDTFLVLDNYGDAQALGNTAEGLFHNDTRYLSRMSLRLAGMRPLLLSSAVSQDNALLSVNMTNPDLFLPGGGTLKRDTVHIIRQMVLGPAVLQERIRLENFGDQPLHLELSLTHAADFADIFEVRGMKRGNGRGTRDNPVELPAGLRLRYTGLDGLVRTTLLEFSAPPDRRQGRETAWMLDLPAGGSQTLEITVRCHADDGLPAEAPGFDDLLRDLRRWSMRRLDEHALVHTSNAAFNDWIHRSQADLAMLTTTTPQGPFPYAGIPWFSCPFGRDSIISALQCLWADPELARGTLGFLAAQQATELDPKRDAEPGKILHEMRRGEMAALGEVPFGHYYGSVDSTPLFVVLAAAYAERTGDWALIRSVWPAVEKALGWMIHYGDPDGDGLLKYDRKSVNGLINQGWKDSFDSVFHADGRMAEAPIALIEVQAYAEAAWRGAARMATALGLHEDAAGWLERADRVRDAVDRHFWCEELGTYAIALDGDRQPCRVRNSNAGHALMTGLVPADKAPILAATLLDPSSFTGWGIRTIAEGEARYNPMSYHNGSVWPHDNGLIAQGLKRYNLHGQLEQLISGLFDTALAVDMKRLPELHCGFPRADAEGPTAYPVACLPQAWAAASAFAVLGAMLGISFRPEAGVIRFVHPILPSWLEELRIDNLRLNDSSVDVVLRRHGADGAVSLNVLGRRGDVEVAVIT</sequence>
<reference evidence="3 4" key="1">
    <citation type="submission" date="2024-09" db="EMBL/GenBank/DDBJ databases">
        <authorList>
            <person name="Sun Q."/>
            <person name="Mori K."/>
        </authorList>
    </citation>
    <scope>NUCLEOTIDE SEQUENCE [LARGE SCALE GENOMIC DNA]</scope>
    <source>
        <strain evidence="3 4">TBRC 5777</strain>
    </source>
</reference>
<dbReference type="RefSeq" id="WP_377044020.1">
    <property type="nucleotide sequence ID" value="NZ_JBHLUN010000005.1"/>
</dbReference>
<feature type="domain" description="Mannosylglycerate hydrolase MGH1-like glycoside hydrolase" evidence="2">
    <location>
        <begin position="316"/>
        <end position="616"/>
    </location>
</feature>
<dbReference type="Proteomes" id="UP001589865">
    <property type="component" value="Unassembled WGS sequence"/>
</dbReference>
<comment type="caution">
    <text evidence="3">The sequence shown here is derived from an EMBL/GenBank/DDBJ whole genome shotgun (WGS) entry which is preliminary data.</text>
</comment>
<evidence type="ECO:0000313" key="3">
    <source>
        <dbReference type="EMBL" id="MFC0408278.1"/>
    </source>
</evidence>
<dbReference type="InterPro" id="IPR032856">
    <property type="entry name" value="GDE_N_bis"/>
</dbReference>
<keyword evidence="4" id="KW-1185">Reference proteome</keyword>
<proteinExistence type="predicted"/>
<gene>
    <name evidence="3" type="ORF">ACFFGY_08480</name>
</gene>
<dbReference type="InterPro" id="IPR008928">
    <property type="entry name" value="6-hairpin_glycosidase_sf"/>
</dbReference>
<dbReference type="Pfam" id="PF22422">
    <property type="entry name" value="MGH1-like_GH"/>
    <property type="match status" value="1"/>
</dbReference>
<feature type="domain" description="Putative glycogen debranching enzyme N-terminal" evidence="1">
    <location>
        <begin position="39"/>
        <end position="233"/>
    </location>
</feature>
<dbReference type="EMBL" id="JBHLUN010000005">
    <property type="protein sequence ID" value="MFC0408278.1"/>
    <property type="molecule type" value="Genomic_DNA"/>
</dbReference>
<dbReference type="InterPro" id="IPR012341">
    <property type="entry name" value="6hp_glycosidase-like_sf"/>
</dbReference>
<evidence type="ECO:0000259" key="2">
    <source>
        <dbReference type="Pfam" id="PF22422"/>
    </source>
</evidence>